<name>A0A0D3IGY5_EMIH1</name>
<evidence type="ECO:0000313" key="1">
    <source>
        <dbReference type="EnsemblProtists" id="EOD10520"/>
    </source>
</evidence>
<dbReference type="eggNOG" id="ENOG502S29U">
    <property type="taxonomic scope" value="Eukaryota"/>
</dbReference>
<dbReference type="EnsemblProtists" id="EOD10520">
    <property type="protein sequence ID" value="EOD10520"/>
    <property type="gene ID" value="EMIHUDRAFT_67708"/>
</dbReference>
<dbReference type="RefSeq" id="XP_005760083.1">
    <property type="nucleotide sequence ID" value="XM_005760026.1"/>
</dbReference>
<dbReference type="GeneID" id="17256662"/>
<organism evidence="1 2">
    <name type="scientific">Emiliania huxleyi (strain CCMP1516)</name>
    <dbReference type="NCBI Taxonomy" id="280463"/>
    <lineage>
        <taxon>Eukaryota</taxon>
        <taxon>Haptista</taxon>
        <taxon>Haptophyta</taxon>
        <taxon>Prymnesiophyceae</taxon>
        <taxon>Isochrysidales</taxon>
        <taxon>Noelaerhabdaceae</taxon>
        <taxon>Emiliania</taxon>
    </lineage>
</organism>
<dbReference type="KEGG" id="ehx:EMIHUDRAFT_67708"/>
<sequence length="173" mass="19271">MQFKSRVKGVKLLGYERELVGRGELTDVTHDGASAVWLSAESAEEEQMRTLVYRPMGDAELSHLLTHGELPDTQPYQTIVRGAEGRQYAEKYLRGAKWVDSSPTTVVEFVCPSELIEELFVMQCKPEDGALSHGLGDKGGHGLPKFNESLRAGTSRYRIVLVKRGPNARPRSR</sequence>
<evidence type="ECO:0000313" key="2">
    <source>
        <dbReference type="Proteomes" id="UP000013827"/>
    </source>
</evidence>
<protein>
    <submittedName>
        <fullName evidence="1">Uncharacterized protein</fullName>
    </submittedName>
</protein>
<reference evidence="1" key="2">
    <citation type="submission" date="2024-10" db="UniProtKB">
        <authorList>
            <consortium name="EnsemblProtists"/>
        </authorList>
    </citation>
    <scope>IDENTIFICATION</scope>
</reference>
<dbReference type="AlphaFoldDB" id="A0A0D3IGY5"/>
<dbReference type="HOGENOM" id="CLU_118323_0_0_1"/>
<accession>A0A0D3IGY5</accession>
<dbReference type="GeneID" id="17253898"/>
<keyword evidence="2" id="KW-1185">Reference proteome</keyword>
<dbReference type="Proteomes" id="UP000013827">
    <property type="component" value="Unassembled WGS sequence"/>
</dbReference>
<reference evidence="2" key="1">
    <citation type="journal article" date="2013" name="Nature">
        <title>Pan genome of the phytoplankton Emiliania underpins its global distribution.</title>
        <authorList>
            <person name="Read B.A."/>
            <person name="Kegel J."/>
            <person name="Klute M.J."/>
            <person name="Kuo A."/>
            <person name="Lefebvre S.C."/>
            <person name="Maumus F."/>
            <person name="Mayer C."/>
            <person name="Miller J."/>
            <person name="Monier A."/>
            <person name="Salamov A."/>
            <person name="Young J."/>
            <person name="Aguilar M."/>
            <person name="Claverie J.M."/>
            <person name="Frickenhaus S."/>
            <person name="Gonzalez K."/>
            <person name="Herman E.K."/>
            <person name="Lin Y.C."/>
            <person name="Napier J."/>
            <person name="Ogata H."/>
            <person name="Sarno A.F."/>
            <person name="Shmutz J."/>
            <person name="Schroeder D."/>
            <person name="de Vargas C."/>
            <person name="Verret F."/>
            <person name="von Dassow P."/>
            <person name="Valentin K."/>
            <person name="Van de Peer Y."/>
            <person name="Wheeler G."/>
            <person name="Dacks J.B."/>
            <person name="Delwiche C.F."/>
            <person name="Dyhrman S.T."/>
            <person name="Glockner G."/>
            <person name="John U."/>
            <person name="Richards T."/>
            <person name="Worden A.Z."/>
            <person name="Zhang X."/>
            <person name="Grigoriev I.V."/>
            <person name="Allen A.E."/>
            <person name="Bidle K."/>
            <person name="Borodovsky M."/>
            <person name="Bowler C."/>
            <person name="Brownlee C."/>
            <person name="Cock J.M."/>
            <person name="Elias M."/>
            <person name="Gladyshev V.N."/>
            <person name="Groth M."/>
            <person name="Guda C."/>
            <person name="Hadaegh A."/>
            <person name="Iglesias-Rodriguez M.D."/>
            <person name="Jenkins J."/>
            <person name="Jones B.M."/>
            <person name="Lawson T."/>
            <person name="Leese F."/>
            <person name="Lindquist E."/>
            <person name="Lobanov A."/>
            <person name="Lomsadze A."/>
            <person name="Malik S.B."/>
            <person name="Marsh M.E."/>
            <person name="Mackinder L."/>
            <person name="Mock T."/>
            <person name="Mueller-Roeber B."/>
            <person name="Pagarete A."/>
            <person name="Parker M."/>
            <person name="Probert I."/>
            <person name="Quesneville H."/>
            <person name="Raines C."/>
            <person name="Rensing S.A."/>
            <person name="Riano-Pachon D.M."/>
            <person name="Richier S."/>
            <person name="Rokitta S."/>
            <person name="Shiraiwa Y."/>
            <person name="Soanes D.M."/>
            <person name="van der Giezen M."/>
            <person name="Wahlund T.M."/>
            <person name="Williams B."/>
            <person name="Wilson W."/>
            <person name="Wolfe G."/>
            <person name="Wurch L.L."/>
        </authorList>
    </citation>
    <scope>NUCLEOTIDE SEQUENCE</scope>
</reference>
<dbReference type="EnsemblProtists" id="EOD07654">
    <property type="protein sequence ID" value="EOD07654"/>
    <property type="gene ID" value="EMIHUDRAFT_68441"/>
</dbReference>
<dbReference type="KEGG" id="ehx:EMIHUDRAFT_68441"/>
<dbReference type="PaxDb" id="2903-EOD07654"/>
<dbReference type="RefSeq" id="XP_005762949.1">
    <property type="nucleotide sequence ID" value="XM_005762892.1"/>
</dbReference>
<proteinExistence type="predicted"/>
<dbReference type="OMA" id="VYRPMGD"/>